<feature type="transmembrane region" description="Helical" evidence="2">
    <location>
        <begin position="74"/>
        <end position="90"/>
    </location>
</feature>
<feature type="transmembrane region" description="Helical" evidence="2">
    <location>
        <begin position="321"/>
        <end position="340"/>
    </location>
</feature>
<dbReference type="PROSITE" id="PS50887">
    <property type="entry name" value="GGDEF"/>
    <property type="match status" value="1"/>
</dbReference>
<feature type="transmembrane region" description="Helical" evidence="2">
    <location>
        <begin position="346"/>
        <end position="368"/>
    </location>
</feature>
<comment type="caution">
    <text evidence="4">The sequence shown here is derived from an EMBL/GenBank/DDBJ whole genome shotgun (WGS) entry which is preliminary data.</text>
</comment>
<sequence length="614" mass="70932">MRNIMSKKISLFILILTISVLAQIYAVPLIFGVILCFAPILYLASIRVFGFRFAFLLTICMSLLTHFLQIGNSFVFISILEVLIIGVFYSKKGKDLFTWSFAYSIILFILYFMVELLFPEVFASMKILTNFMILQVITATLFSALVADMLCDYLPLISKLKSWFPAPNQLYFGQVISHILIFSAVFPLLIIILVNARAMENDIYQEYYLQYQQLEERLQRKIAEMDSNDIQNYELDADLEKAKIKSILDEFIGTSNKRILIMDQEKQIWLDTNNQNESSSNLDMEAGFVKEVHPHGFIWLPSNHQTLSDWYQGYYIGETAFLNKTTLLIIPISSSVLALATNLTDYLLFALFVLFIALVFGMLVNRILSNSLSHLTQMTTDLPGKMKRQETFYWKDTPIDEFSKLGQNIENVANELQQMFADAKKKNDLLTARTNQLKESESKLYRLAHFDTLTDLPNRYSFHIDLTEMLEEQAKQDRFSIVFIDLDKFKQVNDTLGHSGGDLLLKLFAKRLKRFERGKPITFYRLAGDEFVAIVELTTEEEVQRLCKQLLEAIMQPLMINQTEITLTVSIGISFYPENGKTLDALLHHADSLMYKEKKRHHDLEDLTYGEEND</sequence>
<dbReference type="InterPro" id="IPR043128">
    <property type="entry name" value="Rev_trsase/Diguanyl_cyclase"/>
</dbReference>
<dbReference type="SMART" id="SM00267">
    <property type="entry name" value="GGDEF"/>
    <property type="match status" value="1"/>
</dbReference>
<feature type="transmembrane region" description="Helical" evidence="2">
    <location>
        <begin position="12"/>
        <end position="43"/>
    </location>
</feature>
<feature type="coiled-coil region" evidence="1">
    <location>
        <begin position="204"/>
        <end position="250"/>
    </location>
</feature>
<dbReference type="InterPro" id="IPR000160">
    <property type="entry name" value="GGDEF_dom"/>
</dbReference>
<dbReference type="Proteomes" id="UP000435187">
    <property type="component" value="Unassembled WGS sequence"/>
</dbReference>
<feature type="transmembrane region" description="Helical" evidence="2">
    <location>
        <begin position="96"/>
        <end position="118"/>
    </location>
</feature>
<gene>
    <name evidence="4" type="ORF">GH885_08790</name>
</gene>
<feature type="domain" description="GGDEF" evidence="3">
    <location>
        <begin position="477"/>
        <end position="612"/>
    </location>
</feature>
<dbReference type="AlphaFoldDB" id="A0A6N7QWF9"/>
<evidence type="ECO:0000313" key="5">
    <source>
        <dbReference type="Proteomes" id="UP000435187"/>
    </source>
</evidence>
<dbReference type="Pfam" id="PF00990">
    <property type="entry name" value="GGDEF"/>
    <property type="match status" value="1"/>
</dbReference>
<dbReference type="InterPro" id="IPR029787">
    <property type="entry name" value="Nucleotide_cyclase"/>
</dbReference>
<dbReference type="CDD" id="cd01949">
    <property type="entry name" value="GGDEF"/>
    <property type="match status" value="1"/>
</dbReference>
<evidence type="ECO:0000256" key="1">
    <source>
        <dbReference type="SAM" id="Coils"/>
    </source>
</evidence>
<evidence type="ECO:0000259" key="3">
    <source>
        <dbReference type="PROSITE" id="PS50887"/>
    </source>
</evidence>
<dbReference type="InterPro" id="IPR052163">
    <property type="entry name" value="DGC-Regulatory_Protein"/>
</dbReference>
<dbReference type="Gene3D" id="3.30.70.270">
    <property type="match status" value="1"/>
</dbReference>
<keyword evidence="5" id="KW-1185">Reference proteome</keyword>
<dbReference type="SUPFAM" id="SSF55073">
    <property type="entry name" value="Nucleotide cyclase"/>
    <property type="match status" value="1"/>
</dbReference>
<organism evidence="4 5">
    <name type="scientific">Gracilibacillus thailandensis</name>
    <dbReference type="NCBI Taxonomy" id="563735"/>
    <lineage>
        <taxon>Bacteria</taxon>
        <taxon>Bacillati</taxon>
        <taxon>Bacillota</taxon>
        <taxon>Bacilli</taxon>
        <taxon>Bacillales</taxon>
        <taxon>Bacillaceae</taxon>
        <taxon>Gracilibacillus</taxon>
    </lineage>
</organism>
<feature type="transmembrane region" description="Helical" evidence="2">
    <location>
        <begin position="130"/>
        <end position="150"/>
    </location>
</feature>
<feature type="transmembrane region" description="Helical" evidence="2">
    <location>
        <begin position="49"/>
        <end position="67"/>
    </location>
</feature>
<dbReference type="NCBIfam" id="TIGR00254">
    <property type="entry name" value="GGDEF"/>
    <property type="match status" value="1"/>
</dbReference>
<dbReference type="EMBL" id="WJEE01000015">
    <property type="protein sequence ID" value="MRI66447.1"/>
    <property type="molecule type" value="Genomic_DNA"/>
</dbReference>
<dbReference type="PANTHER" id="PTHR46663">
    <property type="entry name" value="DIGUANYLATE CYCLASE DGCT-RELATED"/>
    <property type="match status" value="1"/>
</dbReference>
<dbReference type="RefSeq" id="WP_153835166.1">
    <property type="nucleotide sequence ID" value="NZ_JBHUMW010000054.1"/>
</dbReference>
<proteinExistence type="predicted"/>
<keyword evidence="2" id="KW-0812">Transmembrane</keyword>
<reference evidence="4 5" key="1">
    <citation type="submission" date="2019-10" db="EMBL/GenBank/DDBJ databases">
        <title>Gracilibacillus salitolerans sp. nov., a moderate halophile isolated from a saline soil in northwest China.</title>
        <authorList>
            <person name="Gan L."/>
        </authorList>
    </citation>
    <scope>NUCLEOTIDE SEQUENCE [LARGE SCALE GENOMIC DNA]</scope>
    <source>
        <strain evidence="4 5">TP2-8</strain>
    </source>
</reference>
<name>A0A6N7QWF9_9BACI</name>
<dbReference type="PANTHER" id="PTHR46663:SF2">
    <property type="entry name" value="GGDEF DOMAIN-CONTAINING PROTEIN"/>
    <property type="match status" value="1"/>
</dbReference>
<feature type="transmembrane region" description="Helical" evidence="2">
    <location>
        <begin position="170"/>
        <end position="194"/>
    </location>
</feature>
<evidence type="ECO:0000256" key="2">
    <source>
        <dbReference type="SAM" id="Phobius"/>
    </source>
</evidence>
<evidence type="ECO:0000313" key="4">
    <source>
        <dbReference type="EMBL" id="MRI66447.1"/>
    </source>
</evidence>
<keyword evidence="2" id="KW-0472">Membrane</keyword>
<keyword evidence="2" id="KW-1133">Transmembrane helix</keyword>
<keyword evidence="1" id="KW-0175">Coiled coil</keyword>
<accession>A0A6N7QWF9</accession>
<protein>
    <submittedName>
        <fullName evidence="4">Diguanylate cyclase</fullName>
    </submittedName>
</protein>